<keyword evidence="2" id="KW-1133">Transmembrane helix</keyword>
<evidence type="ECO:0000313" key="5">
    <source>
        <dbReference type="Proteomes" id="UP000011715"/>
    </source>
</evidence>
<keyword evidence="2" id="KW-0472">Membrane</keyword>
<evidence type="ECO:0000256" key="1">
    <source>
        <dbReference type="SAM" id="MobiDB-lite"/>
    </source>
</evidence>
<keyword evidence="5" id="KW-1185">Reference proteome</keyword>
<dbReference type="EnsemblFungi" id="MAPG_08075T0">
    <property type="protein sequence ID" value="MAPG_08075T0"/>
    <property type="gene ID" value="MAPG_08075"/>
</dbReference>
<reference evidence="4" key="5">
    <citation type="submission" date="2015-06" db="UniProtKB">
        <authorList>
            <consortium name="EnsemblFungi"/>
        </authorList>
    </citation>
    <scope>IDENTIFICATION</scope>
    <source>
        <strain evidence="4">ATCC 64411</strain>
    </source>
</reference>
<sequence length="323" mass="36659">MLNLKVALHPLKGLHLKDHPLGGLIMLKGIRNPLKKFGPLQTRRLKKYPNPVFLTDQTTILLLLKNSYSVKIIHIITWETSLVNAFKILQDNYSFVIAILKLVLLILKINILKFWKADKKGKNSSLKNKTASQKKEPFENKLKEKDFKSKKSKSKKEKNGNESFDNKKSGKSIAFIAVNYDLIINNITKFATEQISGTNYAKNNGIVNLDVLDLLDSSESDLKLGNDSKTNIINITHYKCYNHVKNNAKNRNYKGKSLVLYDTGSTNHIFNSIEFFTAFLKNCNVIIRTALILISLTGYAIIRLEVLCIIKNFLTLNVIIGAY</sequence>
<protein>
    <submittedName>
        <fullName evidence="3 4">Uncharacterized protein</fullName>
    </submittedName>
</protein>
<feature type="compositionally biased region" description="Basic and acidic residues" evidence="1">
    <location>
        <begin position="133"/>
        <end position="149"/>
    </location>
</feature>
<reference evidence="3" key="3">
    <citation type="submission" date="2011-03" db="EMBL/GenBank/DDBJ databases">
        <title>Annotation of Magnaporthe poae ATCC 64411.</title>
        <authorList>
            <person name="Ma L.-J."/>
            <person name="Dead R."/>
            <person name="Young S.K."/>
            <person name="Zeng Q."/>
            <person name="Gargeya S."/>
            <person name="Fitzgerald M."/>
            <person name="Haas B."/>
            <person name="Abouelleil A."/>
            <person name="Alvarado L."/>
            <person name="Arachchi H.M."/>
            <person name="Berlin A."/>
            <person name="Brown A."/>
            <person name="Chapman S.B."/>
            <person name="Chen Z."/>
            <person name="Dunbar C."/>
            <person name="Freedman E."/>
            <person name="Gearin G."/>
            <person name="Gellesch M."/>
            <person name="Goldberg J."/>
            <person name="Griggs A."/>
            <person name="Gujja S."/>
            <person name="Heiman D."/>
            <person name="Howarth C."/>
            <person name="Larson L."/>
            <person name="Lui A."/>
            <person name="MacDonald P.J.P."/>
            <person name="Mehta T."/>
            <person name="Montmayeur A."/>
            <person name="Murphy C."/>
            <person name="Neiman D."/>
            <person name="Pearson M."/>
            <person name="Priest M."/>
            <person name="Roberts A."/>
            <person name="Saif S."/>
            <person name="Shea T."/>
            <person name="Shenoy N."/>
            <person name="Sisk P."/>
            <person name="Stolte C."/>
            <person name="Sykes S."/>
            <person name="Yandava C."/>
            <person name="Wortman J."/>
            <person name="Nusbaum C."/>
            <person name="Birren B."/>
        </authorList>
    </citation>
    <scope>NUCLEOTIDE SEQUENCE</scope>
    <source>
        <strain evidence="3">ATCC 64411</strain>
    </source>
</reference>
<organism evidence="4 5">
    <name type="scientific">Magnaporthiopsis poae (strain ATCC 64411 / 73-15)</name>
    <name type="common">Kentucky bluegrass fungus</name>
    <name type="synonym">Magnaporthe poae</name>
    <dbReference type="NCBI Taxonomy" id="644358"/>
    <lineage>
        <taxon>Eukaryota</taxon>
        <taxon>Fungi</taxon>
        <taxon>Dikarya</taxon>
        <taxon>Ascomycota</taxon>
        <taxon>Pezizomycotina</taxon>
        <taxon>Sordariomycetes</taxon>
        <taxon>Sordariomycetidae</taxon>
        <taxon>Magnaporthales</taxon>
        <taxon>Magnaporthaceae</taxon>
        <taxon>Magnaporthiopsis</taxon>
    </lineage>
</organism>
<dbReference type="EMBL" id="ADBL01001946">
    <property type="status" value="NOT_ANNOTATED_CDS"/>
    <property type="molecule type" value="Genomic_DNA"/>
</dbReference>
<gene>
    <name evidence="3" type="ORF">MAPG_08075</name>
</gene>
<dbReference type="EMBL" id="GL876972">
    <property type="protein sequence ID" value="KLU89099.1"/>
    <property type="molecule type" value="Genomic_DNA"/>
</dbReference>
<proteinExistence type="predicted"/>
<reference evidence="3" key="1">
    <citation type="submission" date="2010-05" db="EMBL/GenBank/DDBJ databases">
        <title>The Genome Sequence of Magnaporthe poae strain ATCC 64411.</title>
        <authorList>
            <consortium name="The Broad Institute Genome Sequencing Platform"/>
            <consortium name="Broad Institute Genome Sequencing Center for Infectious Disease"/>
            <person name="Ma L.-J."/>
            <person name="Dead R."/>
            <person name="Young S."/>
            <person name="Zeng Q."/>
            <person name="Koehrsen M."/>
            <person name="Alvarado L."/>
            <person name="Berlin A."/>
            <person name="Chapman S.B."/>
            <person name="Chen Z."/>
            <person name="Freedman E."/>
            <person name="Gellesch M."/>
            <person name="Goldberg J."/>
            <person name="Griggs A."/>
            <person name="Gujja S."/>
            <person name="Heilman E.R."/>
            <person name="Heiman D."/>
            <person name="Hepburn T."/>
            <person name="Howarth C."/>
            <person name="Jen D."/>
            <person name="Larson L."/>
            <person name="Mehta T."/>
            <person name="Neiman D."/>
            <person name="Pearson M."/>
            <person name="Roberts A."/>
            <person name="Saif S."/>
            <person name="Shea T."/>
            <person name="Shenoy N."/>
            <person name="Sisk P."/>
            <person name="Stolte C."/>
            <person name="Sykes S."/>
            <person name="Walk T."/>
            <person name="White J."/>
            <person name="Yandava C."/>
            <person name="Haas B."/>
            <person name="Nusbaum C."/>
            <person name="Birren B."/>
        </authorList>
    </citation>
    <scope>NUCLEOTIDE SEQUENCE</scope>
    <source>
        <strain evidence="3">ATCC 64411</strain>
    </source>
</reference>
<feature type="region of interest" description="Disordered" evidence="1">
    <location>
        <begin position="122"/>
        <end position="165"/>
    </location>
</feature>
<feature type="transmembrane region" description="Helical" evidence="2">
    <location>
        <begin position="285"/>
        <end position="302"/>
    </location>
</feature>
<dbReference type="VEuPathDB" id="FungiDB:MAPG_08075"/>
<accession>A0A0C4E6E1</accession>
<evidence type="ECO:0000256" key="2">
    <source>
        <dbReference type="SAM" id="Phobius"/>
    </source>
</evidence>
<evidence type="ECO:0000313" key="3">
    <source>
        <dbReference type="EMBL" id="KLU89099.1"/>
    </source>
</evidence>
<reference evidence="4" key="4">
    <citation type="journal article" date="2015" name="G3 (Bethesda)">
        <title>Genome sequences of three phytopathogenic species of the Magnaporthaceae family of fungi.</title>
        <authorList>
            <person name="Okagaki L.H."/>
            <person name="Nunes C.C."/>
            <person name="Sailsbery J."/>
            <person name="Clay B."/>
            <person name="Brown D."/>
            <person name="John T."/>
            <person name="Oh Y."/>
            <person name="Young N."/>
            <person name="Fitzgerald M."/>
            <person name="Haas B.J."/>
            <person name="Zeng Q."/>
            <person name="Young S."/>
            <person name="Adiconis X."/>
            <person name="Fan L."/>
            <person name="Levin J.Z."/>
            <person name="Mitchell T.K."/>
            <person name="Okubara P.A."/>
            <person name="Farman M.L."/>
            <person name="Kohn L.M."/>
            <person name="Birren B."/>
            <person name="Ma L.-J."/>
            <person name="Dean R.A."/>
        </authorList>
    </citation>
    <scope>NUCLEOTIDE SEQUENCE</scope>
    <source>
        <strain evidence="4">ATCC 64411 / 73-15</strain>
    </source>
</reference>
<reference evidence="5" key="2">
    <citation type="submission" date="2010-05" db="EMBL/GenBank/DDBJ databases">
        <title>The genome sequence of Magnaporthe poae strain ATCC 64411.</title>
        <authorList>
            <person name="Ma L.-J."/>
            <person name="Dead R."/>
            <person name="Young S."/>
            <person name="Zeng Q."/>
            <person name="Koehrsen M."/>
            <person name="Alvarado L."/>
            <person name="Berlin A."/>
            <person name="Chapman S.B."/>
            <person name="Chen Z."/>
            <person name="Freedman E."/>
            <person name="Gellesch M."/>
            <person name="Goldberg J."/>
            <person name="Griggs A."/>
            <person name="Gujja S."/>
            <person name="Heilman E.R."/>
            <person name="Heiman D."/>
            <person name="Hepburn T."/>
            <person name="Howarth C."/>
            <person name="Jen D."/>
            <person name="Larson L."/>
            <person name="Mehta T."/>
            <person name="Neiman D."/>
            <person name="Pearson M."/>
            <person name="Roberts A."/>
            <person name="Saif S."/>
            <person name="Shea T."/>
            <person name="Shenoy N."/>
            <person name="Sisk P."/>
            <person name="Stolte C."/>
            <person name="Sykes S."/>
            <person name="Walk T."/>
            <person name="White J."/>
            <person name="Yandava C."/>
            <person name="Haas B."/>
            <person name="Nusbaum C."/>
            <person name="Birren B."/>
        </authorList>
    </citation>
    <scope>NUCLEOTIDE SEQUENCE [LARGE SCALE GENOMIC DNA]</scope>
    <source>
        <strain evidence="5">ATCC 64411 / 73-15</strain>
    </source>
</reference>
<dbReference type="AlphaFoldDB" id="A0A0C4E6E1"/>
<dbReference type="Proteomes" id="UP000011715">
    <property type="component" value="Unassembled WGS sequence"/>
</dbReference>
<evidence type="ECO:0000313" key="4">
    <source>
        <dbReference type="EnsemblFungi" id="MAPG_08075T0"/>
    </source>
</evidence>
<dbReference type="STRING" id="644358.A0A0C4E6E1"/>
<keyword evidence="2" id="KW-0812">Transmembrane</keyword>
<name>A0A0C4E6E1_MAGP6</name>